<organism evidence="2 3">
    <name type="scientific">Acinetobacter johnsonii</name>
    <dbReference type="NCBI Taxonomy" id="40214"/>
    <lineage>
        <taxon>Bacteria</taxon>
        <taxon>Pseudomonadati</taxon>
        <taxon>Pseudomonadota</taxon>
        <taxon>Gammaproteobacteria</taxon>
        <taxon>Moraxellales</taxon>
        <taxon>Moraxellaceae</taxon>
        <taxon>Acinetobacter</taxon>
    </lineage>
</organism>
<name>A0AA42U7J7_ACIJO</name>
<dbReference type="Proteomes" id="UP001161567">
    <property type="component" value="Unassembled WGS sequence"/>
</dbReference>
<evidence type="ECO:0000313" key="2">
    <source>
        <dbReference type="EMBL" id="MDH1438250.1"/>
    </source>
</evidence>
<dbReference type="AlphaFoldDB" id="A0AA42U7J7"/>
<dbReference type="EMBL" id="JAOCIL010000001">
    <property type="protein sequence ID" value="MDH1438250.1"/>
    <property type="molecule type" value="Genomic_DNA"/>
</dbReference>
<evidence type="ECO:0000313" key="3">
    <source>
        <dbReference type="Proteomes" id="UP001161567"/>
    </source>
</evidence>
<comment type="caution">
    <text evidence="2">The sequence shown here is derived from an EMBL/GenBank/DDBJ whole genome shotgun (WGS) entry which is preliminary data.</text>
</comment>
<sequence length="52" mass="5781">MLRKVYAVVPPKVEYRLSILGTSLAPILVALKQWGDKNIGLFGKPIMPLESE</sequence>
<gene>
    <name evidence="2" type="ORF">N5I27_07595</name>
</gene>
<dbReference type="InterPro" id="IPR002577">
    <property type="entry name" value="HTH_HxlR"/>
</dbReference>
<evidence type="ECO:0000259" key="1">
    <source>
        <dbReference type="PROSITE" id="PS51118"/>
    </source>
</evidence>
<dbReference type="SUPFAM" id="SSF46785">
    <property type="entry name" value="Winged helix' DNA-binding domain"/>
    <property type="match status" value="1"/>
</dbReference>
<dbReference type="InterPro" id="IPR036390">
    <property type="entry name" value="WH_DNA-bd_sf"/>
</dbReference>
<reference evidence="2" key="1">
    <citation type="submission" date="2022-09" db="EMBL/GenBank/DDBJ databases">
        <title>Intensive care unit water sources are persistently colonized with multi-drug resistant bacteria and are the site of extensive horizontal gene transfer of antibiotic resistance genes.</title>
        <authorList>
            <person name="Diorio-Toth L."/>
        </authorList>
    </citation>
    <scope>NUCLEOTIDE SEQUENCE</scope>
    <source>
        <strain evidence="2">GD03725</strain>
    </source>
</reference>
<proteinExistence type="predicted"/>
<accession>A0AA42U7J7</accession>
<dbReference type="Gene3D" id="1.10.10.10">
    <property type="entry name" value="Winged helix-like DNA-binding domain superfamily/Winged helix DNA-binding domain"/>
    <property type="match status" value="1"/>
</dbReference>
<dbReference type="PROSITE" id="PS51118">
    <property type="entry name" value="HTH_HXLR"/>
    <property type="match status" value="1"/>
</dbReference>
<protein>
    <submittedName>
        <fullName evidence="2">Winged helix-turn-helix transcriptional regulator</fullName>
    </submittedName>
</protein>
<dbReference type="InterPro" id="IPR036388">
    <property type="entry name" value="WH-like_DNA-bd_sf"/>
</dbReference>
<dbReference type="Pfam" id="PF01638">
    <property type="entry name" value="HxlR"/>
    <property type="match status" value="1"/>
</dbReference>
<feature type="domain" description="HTH hxlR-type" evidence="1">
    <location>
        <begin position="1"/>
        <end position="43"/>
    </location>
</feature>